<proteinExistence type="predicted"/>
<feature type="chain" id="PRO_5031307610" evidence="3">
    <location>
        <begin position="20"/>
        <end position="279"/>
    </location>
</feature>
<dbReference type="Proteomes" id="UP000576368">
    <property type="component" value="Unassembled WGS sequence"/>
</dbReference>
<dbReference type="Gene3D" id="3.80.10.10">
    <property type="entry name" value="Ribonuclease Inhibitor"/>
    <property type="match status" value="1"/>
</dbReference>
<keyword evidence="7" id="KW-1185">Reference proteome</keyword>
<dbReference type="GeneID" id="86892886"/>
<dbReference type="EMBL" id="CP043839">
    <property type="protein sequence ID" value="WOF13725.1"/>
    <property type="molecule type" value="Genomic_DNA"/>
</dbReference>
<evidence type="ECO:0000313" key="6">
    <source>
        <dbReference type="Proteomes" id="UP000576368"/>
    </source>
</evidence>
<evidence type="ECO:0000313" key="5">
    <source>
        <dbReference type="EMBL" id="WOF13725.1"/>
    </source>
</evidence>
<dbReference type="SUPFAM" id="SSF52058">
    <property type="entry name" value="L domain-like"/>
    <property type="match status" value="1"/>
</dbReference>
<reference evidence="4 6" key="2">
    <citation type="submission" date="2020-03" db="EMBL/GenBank/DDBJ databases">
        <title>Genomic Encyclopedia of Type Strains, Phase IV (KMG-IV): sequencing the most valuable type-strain genomes for metagenomic binning, comparative biology and taxonomic classification.</title>
        <authorList>
            <person name="Goeker M."/>
        </authorList>
    </citation>
    <scope>NUCLEOTIDE SEQUENCE [LARGE SCALE GENOMIC DNA]</scope>
    <source>
        <strain evidence="4 6">DSM 105722</strain>
    </source>
</reference>
<organism evidence="4 6">
    <name type="scientific">Butyricimonas paravirosa</name>
    <dbReference type="NCBI Taxonomy" id="1472417"/>
    <lineage>
        <taxon>Bacteria</taxon>
        <taxon>Pseudomonadati</taxon>
        <taxon>Bacteroidota</taxon>
        <taxon>Bacteroidia</taxon>
        <taxon>Bacteroidales</taxon>
        <taxon>Odoribacteraceae</taxon>
        <taxon>Butyricimonas</taxon>
    </lineage>
</organism>
<reference evidence="5 7" key="1">
    <citation type="submission" date="2019-09" db="EMBL/GenBank/DDBJ databases">
        <title>Butyricimonas paravirosa DSM 105722 (=214-4 = JCM 18677 = CCUG 65563).</title>
        <authorList>
            <person name="Le Roy T."/>
            <person name="Cani P.D."/>
        </authorList>
    </citation>
    <scope>NUCLEOTIDE SEQUENCE [LARGE SCALE GENOMIC DNA]</scope>
    <source>
        <strain evidence="5 7">DSM 105722</strain>
    </source>
</reference>
<dbReference type="InterPro" id="IPR052574">
    <property type="entry name" value="CDIRP"/>
</dbReference>
<dbReference type="InterPro" id="IPR025875">
    <property type="entry name" value="Leu-rich_rpt_4"/>
</dbReference>
<gene>
    <name evidence="5" type="ORF">F1644_16290</name>
    <name evidence="4" type="ORF">GGR15_003415</name>
</gene>
<accession>A0A7X5YER8</accession>
<evidence type="ECO:0000256" key="1">
    <source>
        <dbReference type="ARBA" id="ARBA00022614"/>
    </source>
</evidence>
<dbReference type="PROSITE" id="PS51257">
    <property type="entry name" value="PROKAR_LIPOPROTEIN"/>
    <property type="match status" value="1"/>
</dbReference>
<sequence length="279" mass="31199">MKKIYLLMMLLATVFVACSDDDEKDNGTPWEIKMTIEVEENGTQFSASLTDKNGKTIATETIVDWGNGDTDANREYLEHYYNAGTYSITIKGKGEIGLNITNQNIITALDVTKCPTLVHLSCNSNQLTSLDISKCTKLYRLECNDNQLTSLEVSKCIELNYLDCCSNNLTSLNASKCQKLIDLRCHNNQLTLLNINECTKLVRLYCDNNQLVSLDITACSNLHNLVCGDNHFNDDAMNSIYNNLPSKSGKDKGTITLYKDNAKGDITIAQNKYWTVNVE</sequence>
<dbReference type="GO" id="GO:0035591">
    <property type="term" value="F:signaling adaptor activity"/>
    <property type="evidence" value="ECO:0007669"/>
    <property type="project" value="TreeGrafter"/>
</dbReference>
<evidence type="ECO:0000256" key="2">
    <source>
        <dbReference type="ARBA" id="ARBA00022737"/>
    </source>
</evidence>
<evidence type="ECO:0000256" key="3">
    <source>
        <dbReference type="SAM" id="SignalP"/>
    </source>
</evidence>
<dbReference type="RefSeq" id="WP_168044475.1">
    <property type="nucleotide sequence ID" value="NZ_BMPA01000012.1"/>
</dbReference>
<dbReference type="EMBL" id="JAATLI010000013">
    <property type="protein sequence ID" value="NJC19777.1"/>
    <property type="molecule type" value="Genomic_DNA"/>
</dbReference>
<dbReference type="PANTHER" id="PTHR47566">
    <property type="match status" value="1"/>
</dbReference>
<keyword evidence="2" id="KW-0677">Repeat</keyword>
<evidence type="ECO:0000313" key="7">
    <source>
        <dbReference type="Proteomes" id="UP001302374"/>
    </source>
</evidence>
<feature type="signal peptide" evidence="3">
    <location>
        <begin position="1"/>
        <end position="19"/>
    </location>
</feature>
<keyword evidence="3" id="KW-0732">Signal</keyword>
<protein>
    <submittedName>
        <fullName evidence="4">Uncharacterized protein (DUF2344 family)</fullName>
    </submittedName>
</protein>
<dbReference type="Pfam" id="PF12799">
    <property type="entry name" value="LRR_4"/>
    <property type="match status" value="1"/>
</dbReference>
<dbReference type="Proteomes" id="UP001302374">
    <property type="component" value="Chromosome"/>
</dbReference>
<dbReference type="InterPro" id="IPR032675">
    <property type="entry name" value="LRR_dom_sf"/>
</dbReference>
<dbReference type="PANTHER" id="PTHR47566:SF1">
    <property type="entry name" value="PROTEIN NUD1"/>
    <property type="match status" value="1"/>
</dbReference>
<dbReference type="AlphaFoldDB" id="A0A7X5YER8"/>
<evidence type="ECO:0000313" key="4">
    <source>
        <dbReference type="EMBL" id="NJC19777.1"/>
    </source>
</evidence>
<name>A0A7X5YER8_9BACT</name>
<keyword evidence="1" id="KW-0433">Leucine-rich repeat</keyword>